<feature type="compositionally biased region" description="Basic and acidic residues" evidence="1">
    <location>
        <begin position="80"/>
        <end position="95"/>
    </location>
</feature>
<feature type="compositionally biased region" description="Pro residues" evidence="1">
    <location>
        <begin position="22"/>
        <end position="31"/>
    </location>
</feature>
<proteinExistence type="predicted"/>
<dbReference type="AlphaFoldDB" id="A0A8S0V9R5"/>
<organism evidence="2 3">
    <name type="scientific">Olea europaea subsp. europaea</name>
    <dbReference type="NCBI Taxonomy" id="158383"/>
    <lineage>
        <taxon>Eukaryota</taxon>
        <taxon>Viridiplantae</taxon>
        <taxon>Streptophyta</taxon>
        <taxon>Embryophyta</taxon>
        <taxon>Tracheophyta</taxon>
        <taxon>Spermatophyta</taxon>
        <taxon>Magnoliopsida</taxon>
        <taxon>eudicotyledons</taxon>
        <taxon>Gunneridae</taxon>
        <taxon>Pentapetalae</taxon>
        <taxon>asterids</taxon>
        <taxon>lamiids</taxon>
        <taxon>Lamiales</taxon>
        <taxon>Oleaceae</taxon>
        <taxon>Oleeae</taxon>
        <taxon>Olea</taxon>
    </lineage>
</organism>
<keyword evidence="3" id="KW-1185">Reference proteome</keyword>
<name>A0A8S0V9R5_OLEEU</name>
<comment type="caution">
    <text evidence="2">The sequence shown here is derived from an EMBL/GenBank/DDBJ whole genome shotgun (WGS) entry which is preliminary data.</text>
</comment>
<sequence length="166" mass="18277">MVSLNFLSITRPNVIASSLPNDGPPLPPHPNSLPRTNNSTPPQFHQQEKLKPKPKPKPKQKQRQSSIAEIERAIGAGIFRENDTNRESEGNKKLFDSILTNSAGKDEGSVEKKLRETGEWIIDQTERTSRSSANSHDGVSMGSANVDSCISCSFWDLTAALQHPFS</sequence>
<dbReference type="GO" id="GO:0009773">
    <property type="term" value="P:photosynthetic electron transport in photosystem I"/>
    <property type="evidence" value="ECO:0007669"/>
    <property type="project" value="InterPro"/>
</dbReference>
<dbReference type="InterPro" id="IPR038931">
    <property type="entry name" value="CRR3"/>
</dbReference>
<evidence type="ECO:0000256" key="1">
    <source>
        <dbReference type="SAM" id="MobiDB-lite"/>
    </source>
</evidence>
<evidence type="ECO:0000313" key="3">
    <source>
        <dbReference type="Proteomes" id="UP000594638"/>
    </source>
</evidence>
<evidence type="ECO:0000313" key="2">
    <source>
        <dbReference type="EMBL" id="CAA3026944.1"/>
    </source>
</evidence>
<dbReference type="GO" id="GO:0009535">
    <property type="term" value="C:chloroplast thylakoid membrane"/>
    <property type="evidence" value="ECO:0007669"/>
    <property type="project" value="InterPro"/>
</dbReference>
<dbReference type="PANTHER" id="PTHR36340">
    <property type="entry name" value="NAD(P)H DEHYDROGENASE SUBUNIT CRR3, CHLOROPLASTIC-RELATED"/>
    <property type="match status" value="1"/>
</dbReference>
<accession>A0A8S0V9R5</accession>
<feature type="region of interest" description="Disordered" evidence="1">
    <location>
        <begin position="17"/>
        <end position="141"/>
    </location>
</feature>
<protein>
    <submittedName>
        <fullName evidence="2">Probable NAD(P)H dehydrogenase subunit CRR3, chloroplastic</fullName>
    </submittedName>
</protein>
<dbReference type="Proteomes" id="UP000594638">
    <property type="component" value="Unassembled WGS sequence"/>
</dbReference>
<feature type="compositionally biased region" description="Polar residues" evidence="1">
    <location>
        <begin position="130"/>
        <end position="141"/>
    </location>
</feature>
<dbReference type="OrthoDB" id="786513at2759"/>
<dbReference type="Gramene" id="OE9A094630T2">
    <property type="protein sequence ID" value="OE9A094630C2"/>
    <property type="gene ID" value="OE9A094630"/>
</dbReference>
<dbReference type="GO" id="GO:0010598">
    <property type="term" value="C:NAD(P)H dehydrogenase complex (plastoquinone)"/>
    <property type="evidence" value="ECO:0007669"/>
    <property type="project" value="InterPro"/>
</dbReference>
<feature type="compositionally biased region" description="Basic residues" evidence="1">
    <location>
        <begin position="52"/>
        <end position="62"/>
    </location>
</feature>
<feature type="compositionally biased region" description="Polar residues" evidence="1">
    <location>
        <begin position="35"/>
        <end position="45"/>
    </location>
</feature>
<dbReference type="PANTHER" id="PTHR36340:SF1">
    <property type="entry name" value="NAD(P)H DEHYDROGENASE SUBUNIT CRR3, CHLOROPLASTIC-RELATED"/>
    <property type="match status" value="1"/>
</dbReference>
<reference evidence="2 3" key="1">
    <citation type="submission" date="2019-12" db="EMBL/GenBank/DDBJ databases">
        <authorList>
            <person name="Alioto T."/>
            <person name="Alioto T."/>
            <person name="Gomez Garrido J."/>
        </authorList>
    </citation>
    <scope>NUCLEOTIDE SEQUENCE [LARGE SCALE GENOMIC DNA]</scope>
</reference>
<dbReference type="EMBL" id="CACTIH010009182">
    <property type="protein sequence ID" value="CAA3026944.1"/>
    <property type="molecule type" value="Genomic_DNA"/>
</dbReference>
<feature type="compositionally biased region" description="Basic and acidic residues" evidence="1">
    <location>
        <begin position="104"/>
        <end position="129"/>
    </location>
</feature>
<gene>
    <name evidence="2" type="ORF">OLEA9_A094630</name>
</gene>